<gene>
    <name evidence="1" type="ORF">FSB_LOCUS13820</name>
</gene>
<reference evidence="1" key="1">
    <citation type="submission" date="2018-02" db="EMBL/GenBank/DDBJ databases">
        <authorList>
            <person name="Cohen D.B."/>
            <person name="Kent A.D."/>
        </authorList>
    </citation>
    <scope>NUCLEOTIDE SEQUENCE</scope>
</reference>
<name>A0A2N9FFK6_FAGSY</name>
<evidence type="ECO:0000313" key="1">
    <source>
        <dbReference type="EMBL" id="SPC85938.1"/>
    </source>
</evidence>
<proteinExistence type="predicted"/>
<organism evidence="1">
    <name type="scientific">Fagus sylvatica</name>
    <name type="common">Beechnut</name>
    <dbReference type="NCBI Taxonomy" id="28930"/>
    <lineage>
        <taxon>Eukaryota</taxon>
        <taxon>Viridiplantae</taxon>
        <taxon>Streptophyta</taxon>
        <taxon>Embryophyta</taxon>
        <taxon>Tracheophyta</taxon>
        <taxon>Spermatophyta</taxon>
        <taxon>Magnoliopsida</taxon>
        <taxon>eudicotyledons</taxon>
        <taxon>Gunneridae</taxon>
        <taxon>Pentapetalae</taxon>
        <taxon>rosids</taxon>
        <taxon>fabids</taxon>
        <taxon>Fagales</taxon>
        <taxon>Fagaceae</taxon>
        <taxon>Fagus</taxon>
    </lineage>
</organism>
<accession>A0A2N9FFK6</accession>
<dbReference type="AlphaFoldDB" id="A0A2N9FFK6"/>
<sequence length="149" mass="16374">MVMWALETKLVQPKGNGSPWLLGHHGMSPLHGGVAGTTVDVAPNIGFRRSWCRWKASATFFLKAVDLREVKLGLERYNPANRGRRSVFGSLEDVFPIKIPIRPGKILAIRELHVVSKHVLSPKVMDLRITLQRVGKNLCASAASSGGKL</sequence>
<dbReference type="EMBL" id="OIVN01000813">
    <property type="protein sequence ID" value="SPC85938.1"/>
    <property type="molecule type" value="Genomic_DNA"/>
</dbReference>
<protein>
    <submittedName>
        <fullName evidence="1">Uncharacterized protein</fullName>
    </submittedName>
</protein>